<dbReference type="AlphaFoldDB" id="A0A285U9W0"/>
<dbReference type="InterPro" id="IPR011047">
    <property type="entry name" value="Quinoprotein_ADH-like_sf"/>
</dbReference>
<accession>A0A285U9W0</accession>
<dbReference type="SUPFAM" id="SSF50998">
    <property type="entry name" value="Quinoprotein alcohol dehydrogenase-like"/>
    <property type="match status" value="1"/>
</dbReference>
<dbReference type="EMBL" id="OBQC01000004">
    <property type="protein sequence ID" value="SOC38612.1"/>
    <property type="molecule type" value="Genomic_DNA"/>
</dbReference>
<dbReference type="Proteomes" id="UP000219252">
    <property type="component" value="Unassembled WGS sequence"/>
</dbReference>
<evidence type="ECO:0000313" key="1">
    <source>
        <dbReference type="EMBL" id="SOC38612.1"/>
    </source>
</evidence>
<keyword evidence="2" id="KW-1185">Reference proteome</keyword>
<dbReference type="RefSeq" id="WP_097149183.1">
    <property type="nucleotide sequence ID" value="NZ_OBQC01000004.1"/>
</dbReference>
<protein>
    <submittedName>
        <fullName evidence="1">Uncharacterized protein</fullName>
    </submittedName>
</protein>
<dbReference type="PROSITE" id="PS51257">
    <property type="entry name" value="PROKAR_LIPOPROTEIN"/>
    <property type="match status" value="1"/>
</dbReference>
<reference evidence="2" key="1">
    <citation type="submission" date="2017-08" db="EMBL/GenBank/DDBJ databases">
        <authorList>
            <person name="Varghese N."/>
            <person name="Submissions S."/>
        </authorList>
    </citation>
    <scope>NUCLEOTIDE SEQUENCE [LARGE SCALE GENOMIC DNA]</scope>
    <source>
        <strain evidence="2">JC23</strain>
    </source>
</reference>
<name>A0A285U9W0_9BACL</name>
<organism evidence="1 2">
    <name type="scientific">Ureibacillus acetophenoni</name>
    <dbReference type="NCBI Taxonomy" id="614649"/>
    <lineage>
        <taxon>Bacteria</taxon>
        <taxon>Bacillati</taxon>
        <taxon>Bacillota</taxon>
        <taxon>Bacilli</taxon>
        <taxon>Bacillales</taxon>
        <taxon>Caryophanaceae</taxon>
        <taxon>Ureibacillus</taxon>
    </lineage>
</organism>
<proteinExistence type="predicted"/>
<gene>
    <name evidence="1" type="ORF">SAMN05877842_104193</name>
</gene>
<sequence length="437" mass="50515">MKKAFIFPTIIILFLAACSSEQPEESITNVSPTIEEEVEEVQEERLDWLGLSDEEKIKIVEEELETIGYGGYPVEEIIEKLDERYESGPDLDFHFPDTFASIIDYEFKEMKMVSWGQQYGDDYFAEDDEHHIKHVIEDNENVYVIHGFNDFRSLFYSVAKDGYWEERDVPLFANDILPNAIRNAGLNPESYDFFKVKVVYHNNHIYTLVRDKAYMDKNNILIDFVMSESGVVENGITQGVAYDPTFLITNKGKLALLKGHGEEVGIFYVEDLTTPIKTFTPTHDFSSRLALSTNTVDNVYYVEDSGLMYTGDSSLYILDTNNGQPVWDSFGQEYEYDFNVRKNLIDFITEDRFLFVNEKTDTITIHDTNLAIKGEEIDIPFDIRTGSIRPEFWFTSNDTEFTIWNKIRYQGKSSLQFVKIRKGIDYFVPSDVSSDGI</sequence>
<evidence type="ECO:0000313" key="2">
    <source>
        <dbReference type="Proteomes" id="UP000219252"/>
    </source>
</evidence>